<evidence type="ECO:0000259" key="2">
    <source>
        <dbReference type="PROSITE" id="PS51782"/>
    </source>
</evidence>
<dbReference type="InterPro" id="IPR052196">
    <property type="entry name" value="Bact_Kbp"/>
</dbReference>
<dbReference type="EMBL" id="MFAF01000071">
    <property type="protein sequence ID" value="OGD75468.1"/>
    <property type="molecule type" value="Genomic_DNA"/>
</dbReference>
<dbReference type="PROSITE" id="PS51782">
    <property type="entry name" value="LYSM"/>
    <property type="match status" value="1"/>
</dbReference>
<organism evidence="3 4">
    <name type="scientific">Candidatus Coatesbacteria bacterium RBG_13_66_14</name>
    <dbReference type="NCBI Taxonomy" id="1817816"/>
    <lineage>
        <taxon>Bacteria</taxon>
        <taxon>Candidatus Coatesiibacteriota</taxon>
    </lineage>
</organism>
<name>A0A1F5F755_9BACT</name>
<dbReference type="InterPro" id="IPR018392">
    <property type="entry name" value="LysM"/>
</dbReference>
<dbReference type="Gene3D" id="3.10.350.10">
    <property type="entry name" value="LysM domain"/>
    <property type="match status" value="1"/>
</dbReference>
<dbReference type="Proteomes" id="UP000177187">
    <property type="component" value="Unassembled WGS sequence"/>
</dbReference>
<comment type="caution">
    <text evidence="3">The sequence shown here is derived from an EMBL/GenBank/DDBJ whole genome shotgun (WGS) entry which is preliminary data.</text>
</comment>
<dbReference type="AlphaFoldDB" id="A0A1F5F755"/>
<protein>
    <recommendedName>
        <fullName evidence="2">LysM domain-containing protein</fullName>
    </recommendedName>
</protein>
<dbReference type="PANTHER" id="PTHR34700:SF4">
    <property type="entry name" value="PHAGE-LIKE ELEMENT PBSX PROTEIN XKDP"/>
    <property type="match status" value="1"/>
</dbReference>
<dbReference type="CDD" id="cd00118">
    <property type="entry name" value="LysM"/>
    <property type="match status" value="1"/>
</dbReference>
<feature type="signal peptide" evidence="1">
    <location>
        <begin position="1"/>
        <end position="19"/>
    </location>
</feature>
<evidence type="ECO:0000313" key="4">
    <source>
        <dbReference type="Proteomes" id="UP000177187"/>
    </source>
</evidence>
<accession>A0A1F5F755</accession>
<dbReference type="SMART" id="SM00257">
    <property type="entry name" value="LysM"/>
    <property type="match status" value="1"/>
</dbReference>
<gene>
    <name evidence="3" type="ORF">A2Y64_03860</name>
</gene>
<dbReference type="Pfam" id="PF01476">
    <property type="entry name" value="LysM"/>
    <property type="match status" value="1"/>
</dbReference>
<dbReference type="SUPFAM" id="SSF54106">
    <property type="entry name" value="LysM domain"/>
    <property type="match status" value="1"/>
</dbReference>
<dbReference type="InterPro" id="IPR036779">
    <property type="entry name" value="LysM_dom_sf"/>
</dbReference>
<sequence>MRRWTPVLVAAFILMAALAAGGDQLDPDRVYTVQRGDTLWDLAEEFLGSPWLWPLIWQANPTLVEHPHWIYPGEELYIPPNVPPELPARIQVRIRDDEPIVALTREQLVALWRRLLEYAGMVVPDIGEYWELAHIVASVDEDRTMLALYDEVYISGGDDEGFYPGAQFLVYRDKGLIVIPDSRIDVGRLIQNVGVIEIAEVFSDVSRAKVVACNEAIFTGDKIRFREEIDSEFLRFRTGVEPTEWGSEEEALAERGYVCWERDGRGYAAQGHVVYINWGTDQGLEPGSRVIVWRAGRTVDDPASLEAVRLPDREIGTLGVLKVTETTATCLVLGATTRLEIGDYVDYVRR</sequence>
<evidence type="ECO:0000256" key="1">
    <source>
        <dbReference type="SAM" id="SignalP"/>
    </source>
</evidence>
<feature type="chain" id="PRO_5009518522" description="LysM domain-containing protein" evidence="1">
    <location>
        <begin position="20"/>
        <end position="350"/>
    </location>
</feature>
<reference evidence="3 4" key="1">
    <citation type="journal article" date="2016" name="Nat. Commun.">
        <title>Thousands of microbial genomes shed light on interconnected biogeochemical processes in an aquifer system.</title>
        <authorList>
            <person name="Anantharaman K."/>
            <person name="Brown C.T."/>
            <person name="Hug L.A."/>
            <person name="Sharon I."/>
            <person name="Castelle C.J."/>
            <person name="Probst A.J."/>
            <person name="Thomas B.C."/>
            <person name="Singh A."/>
            <person name="Wilkins M.J."/>
            <person name="Karaoz U."/>
            <person name="Brodie E.L."/>
            <person name="Williams K.H."/>
            <person name="Hubbard S.S."/>
            <person name="Banfield J.F."/>
        </authorList>
    </citation>
    <scope>NUCLEOTIDE SEQUENCE [LARGE SCALE GENOMIC DNA]</scope>
</reference>
<proteinExistence type="predicted"/>
<dbReference type="STRING" id="1817816.A2Y64_03860"/>
<evidence type="ECO:0000313" key="3">
    <source>
        <dbReference type="EMBL" id="OGD75468.1"/>
    </source>
</evidence>
<keyword evidence="1" id="KW-0732">Signal</keyword>
<feature type="domain" description="LysM" evidence="2">
    <location>
        <begin position="29"/>
        <end position="78"/>
    </location>
</feature>
<dbReference type="PANTHER" id="PTHR34700">
    <property type="entry name" value="POTASSIUM BINDING PROTEIN KBP"/>
    <property type="match status" value="1"/>
</dbReference>